<dbReference type="EMBL" id="MCGE01000006">
    <property type="protein sequence ID" value="ORZ20686.1"/>
    <property type="molecule type" value="Genomic_DNA"/>
</dbReference>
<dbReference type="FunFam" id="1.10.405.10:FF:000001">
    <property type="entry name" value="Rab GDP dissociation inhibitor"/>
    <property type="match status" value="1"/>
</dbReference>
<dbReference type="InterPro" id="IPR036188">
    <property type="entry name" value="FAD/NAD-bd_sf"/>
</dbReference>
<dbReference type="OrthoDB" id="9446342at2759"/>
<dbReference type="Gene3D" id="1.10.405.10">
    <property type="entry name" value="Guanine Nucleotide Dissociation Inhibitor, domain 1"/>
    <property type="match status" value="1"/>
</dbReference>
<evidence type="ECO:0000256" key="1">
    <source>
        <dbReference type="ARBA" id="ARBA00005593"/>
    </source>
</evidence>
<dbReference type="AlphaFoldDB" id="A0A1X2ISI1"/>
<dbReference type="GO" id="GO:0005737">
    <property type="term" value="C:cytoplasm"/>
    <property type="evidence" value="ECO:0007669"/>
    <property type="project" value="TreeGrafter"/>
</dbReference>
<sequence length="444" mass="49387">MDEDYDVIVLGTGLTECVLSGLLSVDGKKVLHLDRNDYYGAESASLNMTQLYEKFRPGKEVPTTLGRDRDWNIDLIPKFMMANGEIVRFLTHTDVTRYLEFKQIAGSFVVYSKGTKVSKVPSNEVEALSSPLMGIFEKRRMKKFLEWAQKYNDADPSTHQGLNISVLPMHEVFKQFGLAPDTQEFIGHAMALHLDDSYLNEPARDTVEKVRLYAASVLRYGKSPYIYPLYGLGDLPQAFARLSAVYGGTYMLNTDAQELVYDDQGKVTGVKTAEGIARAKQVICDPSYVSSKVKKVGSVVRAICLLNHPIPGTGDADSVQIVIPQNQIGRKHDVYVACVSGAHMVCPKDYYLAIVSTIVETDKPAEMEIQEGLKLLGPIVDKFVSVSPLEVPIEDGTKDQVFISRSYDATSHFETVCDDVHDLWKRITGEPLVLKKKEGQEEAA</sequence>
<dbReference type="PRINTS" id="PR00891">
    <property type="entry name" value="RABGDIREP"/>
</dbReference>
<dbReference type="GO" id="GO:0015031">
    <property type="term" value="P:protein transport"/>
    <property type="evidence" value="ECO:0007669"/>
    <property type="project" value="InterPro"/>
</dbReference>
<comment type="similarity">
    <text evidence="1 2">Belongs to the Rab GDI family.</text>
</comment>
<dbReference type="PRINTS" id="PR00892">
    <property type="entry name" value="RABGDI"/>
</dbReference>
<dbReference type="Gene3D" id="3.50.50.60">
    <property type="entry name" value="FAD/NAD(P)-binding domain"/>
    <property type="match status" value="1"/>
</dbReference>
<dbReference type="PANTHER" id="PTHR11787:SF8">
    <property type="entry name" value="RAB GDP DISSOCIATION INHIBITOR"/>
    <property type="match status" value="1"/>
</dbReference>
<dbReference type="SUPFAM" id="SSF54373">
    <property type="entry name" value="FAD-linked reductases, C-terminal domain"/>
    <property type="match status" value="1"/>
</dbReference>
<name>A0A1X2ISI1_9FUNG</name>
<dbReference type="InterPro" id="IPR000806">
    <property type="entry name" value="RabGDI"/>
</dbReference>
<dbReference type="Pfam" id="PF00996">
    <property type="entry name" value="GDI"/>
    <property type="match status" value="1"/>
</dbReference>
<reference evidence="3 4" key="1">
    <citation type="submission" date="2016-07" db="EMBL/GenBank/DDBJ databases">
        <title>Pervasive Adenine N6-methylation of Active Genes in Fungi.</title>
        <authorList>
            <consortium name="DOE Joint Genome Institute"/>
            <person name="Mondo S.J."/>
            <person name="Dannebaum R.O."/>
            <person name="Kuo R.C."/>
            <person name="Labutti K."/>
            <person name="Haridas S."/>
            <person name="Kuo A."/>
            <person name="Salamov A."/>
            <person name="Ahrendt S.R."/>
            <person name="Lipzen A."/>
            <person name="Sullivan W."/>
            <person name="Andreopoulos W.B."/>
            <person name="Clum A."/>
            <person name="Lindquist E."/>
            <person name="Daum C."/>
            <person name="Ramamoorthy G.K."/>
            <person name="Gryganskyi A."/>
            <person name="Culley D."/>
            <person name="Magnuson J.K."/>
            <person name="James T.Y."/>
            <person name="O'Malley M.A."/>
            <person name="Stajich J.E."/>
            <person name="Spatafora J.W."/>
            <person name="Visel A."/>
            <person name="Grigoriev I.V."/>
        </authorList>
    </citation>
    <scope>NUCLEOTIDE SEQUENCE [LARGE SCALE GENOMIC DNA]</scope>
    <source>
        <strain evidence="3 4">NRRL 1336</strain>
    </source>
</reference>
<dbReference type="GO" id="GO:0016192">
    <property type="term" value="P:vesicle-mediated transport"/>
    <property type="evidence" value="ECO:0007669"/>
    <property type="project" value="TreeGrafter"/>
</dbReference>
<dbReference type="GO" id="GO:0005093">
    <property type="term" value="F:Rab GDP-dissociation inhibitor activity"/>
    <property type="evidence" value="ECO:0007669"/>
    <property type="project" value="InterPro"/>
</dbReference>
<dbReference type="SUPFAM" id="SSF51905">
    <property type="entry name" value="FAD/NAD(P)-binding domain"/>
    <property type="match status" value="2"/>
</dbReference>
<accession>A0A1X2ISI1</accession>
<comment type="caution">
    <text evidence="3">The sequence shown here is derived from an EMBL/GenBank/DDBJ whole genome shotgun (WGS) entry which is preliminary data.</text>
</comment>
<dbReference type="PANTHER" id="PTHR11787">
    <property type="entry name" value="RAB GDP-DISSOCIATION INHIBITOR"/>
    <property type="match status" value="1"/>
</dbReference>
<dbReference type="Proteomes" id="UP000193560">
    <property type="component" value="Unassembled WGS sequence"/>
</dbReference>
<proteinExistence type="inferred from homology"/>
<dbReference type="Gene3D" id="3.30.519.10">
    <property type="entry name" value="Guanine Nucleotide Dissociation Inhibitor, domain 2"/>
    <property type="match status" value="1"/>
</dbReference>
<keyword evidence="4" id="KW-1185">Reference proteome</keyword>
<evidence type="ECO:0000256" key="2">
    <source>
        <dbReference type="RuleBase" id="RU363124"/>
    </source>
</evidence>
<gene>
    <name evidence="3" type="ORF">BCR42DRAFT_370567</name>
</gene>
<evidence type="ECO:0000313" key="4">
    <source>
        <dbReference type="Proteomes" id="UP000193560"/>
    </source>
</evidence>
<dbReference type="InterPro" id="IPR018203">
    <property type="entry name" value="GDP_dissociation_inhibitor"/>
</dbReference>
<evidence type="ECO:0000313" key="3">
    <source>
        <dbReference type="EMBL" id="ORZ20686.1"/>
    </source>
</evidence>
<protein>
    <recommendedName>
        <fullName evidence="2">Rab GDP dissociation inhibitor</fullName>
    </recommendedName>
</protein>
<organism evidence="3 4">
    <name type="scientific">Absidia repens</name>
    <dbReference type="NCBI Taxonomy" id="90262"/>
    <lineage>
        <taxon>Eukaryota</taxon>
        <taxon>Fungi</taxon>
        <taxon>Fungi incertae sedis</taxon>
        <taxon>Mucoromycota</taxon>
        <taxon>Mucoromycotina</taxon>
        <taxon>Mucoromycetes</taxon>
        <taxon>Mucorales</taxon>
        <taxon>Cunninghamellaceae</taxon>
        <taxon>Absidia</taxon>
    </lineage>
</organism>
<dbReference type="GO" id="GO:0007264">
    <property type="term" value="P:small GTPase-mediated signal transduction"/>
    <property type="evidence" value="ECO:0007669"/>
    <property type="project" value="InterPro"/>
</dbReference>
<dbReference type="STRING" id="90262.A0A1X2ISI1"/>